<dbReference type="PANTHER" id="PTHR25462">
    <property type="entry name" value="BONUS, ISOFORM C-RELATED"/>
    <property type="match status" value="1"/>
</dbReference>
<protein>
    <recommendedName>
        <fullName evidence="5">RING-type domain-containing protein</fullName>
    </recommendedName>
</protein>
<keyword evidence="1" id="KW-0479">Metal-binding</keyword>
<keyword evidence="3" id="KW-0862">Zinc</keyword>
<dbReference type="GO" id="GO:0008270">
    <property type="term" value="F:zinc ion binding"/>
    <property type="evidence" value="ECO:0007669"/>
    <property type="project" value="UniProtKB-KW"/>
</dbReference>
<evidence type="ECO:0000313" key="6">
    <source>
        <dbReference type="EMBL" id="KAK0410192.1"/>
    </source>
</evidence>
<dbReference type="SUPFAM" id="SSF57850">
    <property type="entry name" value="RING/U-box"/>
    <property type="match status" value="1"/>
</dbReference>
<dbReference type="InterPro" id="IPR013083">
    <property type="entry name" value="Znf_RING/FYVE/PHD"/>
</dbReference>
<dbReference type="EMBL" id="JAUCMV010000003">
    <property type="protein sequence ID" value="KAK0410192.1"/>
    <property type="molecule type" value="Genomic_DNA"/>
</dbReference>
<dbReference type="Pfam" id="PF13445">
    <property type="entry name" value="zf-RING_UBOX"/>
    <property type="match status" value="1"/>
</dbReference>
<dbReference type="InterPro" id="IPR001841">
    <property type="entry name" value="Znf_RING"/>
</dbReference>
<evidence type="ECO:0000313" key="7">
    <source>
        <dbReference type="Proteomes" id="UP001175271"/>
    </source>
</evidence>
<evidence type="ECO:0000256" key="2">
    <source>
        <dbReference type="ARBA" id="ARBA00022771"/>
    </source>
</evidence>
<accession>A0AA39LUK6</accession>
<dbReference type="InterPro" id="IPR027370">
    <property type="entry name" value="Znf-RING_euk"/>
</dbReference>
<dbReference type="AlphaFoldDB" id="A0AA39LUK6"/>
<evidence type="ECO:0000256" key="3">
    <source>
        <dbReference type="ARBA" id="ARBA00022833"/>
    </source>
</evidence>
<dbReference type="Gene3D" id="3.30.40.10">
    <property type="entry name" value="Zinc/RING finger domain, C3HC4 (zinc finger)"/>
    <property type="match status" value="1"/>
</dbReference>
<dbReference type="CDD" id="cd16449">
    <property type="entry name" value="RING-HC"/>
    <property type="match status" value="1"/>
</dbReference>
<feature type="domain" description="RING-type" evidence="5">
    <location>
        <begin position="369"/>
        <end position="408"/>
    </location>
</feature>
<evidence type="ECO:0000256" key="4">
    <source>
        <dbReference type="PROSITE-ProRule" id="PRU00175"/>
    </source>
</evidence>
<dbReference type="SMART" id="SM00184">
    <property type="entry name" value="RING"/>
    <property type="match status" value="1"/>
</dbReference>
<dbReference type="PANTHER" id="PTHR25462:SF296">
    <property type="entry name" value="MEIOTIC P26, ISOFORM F"/>
    <property type="match status" value="1"/>
</dbReference>
<evidence type="ECO:0000256" key="1">
    <source>
        <dbReference type="ARBA" id="ARBA00022723"/>
    </source>
</evidence>
<name>A0AA39LUK6_9BILA</name>
<proteinExistence type="predicted"/>
<organism evidence="6 7">
    <name type="scientific">Steinernema hermaphroditum</name>
    <dbReference type="NCBI Taxonomy" id="289476"/>
    <lineage>
        <taxon>Eukaryota</taxon>
        <taxon>Metazoa</taxon>
        <taxon>Ecdysozoa</taxon>
        <taxon>Nematoda</taxon>
        <taxon>Chromadorea</taxon>
        <taxon>Rhabditida</taxon>
        <taxon>Tylenchina</taxon>
        <taxon>Panagrolaimomorpha</taxon>
        <taxon>Strongyloidoidea</taxon>
        <taxon>Steinernematidae</taxon>
        <taxon>Steinernema</taxon>
    </lineage>
</organism>
<gene>
    <name evidence="6" type="ORF">QR680_005001</name>
</gene>
<dbReference type="InterPro" id="IPR047153">
    <property type="entry name" value="TRIM45/56/19-like"/>
</dbReference>
<sequence>MTKNGGDCEPPIEFRQHRFVAAASTQSHDPMEEIAHFSLGGLRAPFAFDTASNGIVFKKDHRTVIHLNLATNETSTLHTSDSTFEIFSLATFSEHGLVVCLSNSGLLYIATATVTSDRLLLESPKFSGIKCSVYPENGDTLGHFSMAVTPDKNLLQVLSLENTFLKQMPSQYLIEVKESKSTENVKYRKEFFSFSHHIFQISCDNRFIRKSLAGIGKILTTQTFELKGEEFPPPFDQLLIVQCDEDSLLGIFSSSDVDKEDVELAQLWQLEWSSCTWHCIPHEIQHPHWPVSNASLRVHSSEVFVVGDCGVRECTTKCHLFKFRLRHHKNHPHLSAIPEERFSDLLNAASCSSSFGSVDDSDLDDVLECSVCQTIFENPKQLICGHTFCEKCCQKMASETAIVCPLCRSETPLNGSLPTNYILKQVVGKFKRQRMRMSRLVPCSVCSESLHNERIFACRSCHEDRLIENAICARCGLTRHGGHNVVPLEILSHLDKENLTYSLSSLASNSPSNADLVQSIGDSLRTIKANLETTLAKASEHSAILQTSIEETTRLPFITKEYSNRVWTRVSKSGQTLKEIHASLQIQANSLKKCGEVLDKFVNSV</sequence>
<keyword evidence="7" id="KW-1185">Reference proteome</keyword>
<evidence type="ECO:0000259" key="5">
    <source>
        <dbReference type="PROSITE" id="PS50089"/>
    </source>
</evidence>
<comment type="caution">
    <text evidence="6">The sequence shown here is derived from an EMBL/GenBank/DDBJ whole genome shotgun (WGS) entry which is preliminary data.</text>
</comment>
<dbReference type="Proteomes" id="UP001175271">
    <property type="component" value="Unassembled WGS sequence"/>
</dbReference>
<dbReference type="PROSITE" id="PS50089">
    <property type="entry name" value="ZF_RING_2"/>
    <property type="match status" value="1"/>
</dbReference>
<keyword evidence="2 4" id="KW-0863">Zinc-finger</keyword>
<reference evidence="6" key="1">
    <citation type="submission" date="2023-06" db="EMBL/GenBank/DDBJ databases">
        <title>Genomic analysis of the entomopathogenic nematode Steinernema hermaphroditum.</title>
        <authorList>
            <person name="Schwarz E.M."/>
            <person name="Heppert J.K."/>
            <person name="Baniya A."/>
            <person name="Schwartz H.T."/>
            <person name="Tan C.-H."/>
            <person name="Antoshechkin I."/>
            <person name="Sternberg P.W."/>
            <person name="Goodrich-Blair H."/>
            <person name="Dillman A.R."/>
        </authorList>
    </citation>
    <scope>NUCLEOTIDE SEQUENCE</scope>
    <source>
        <strain evidence="6">PS9179</strain>
        <tissue evidence="6">Whole animal</tissue>
    </source>
</reference>